<evidence type="ECO:0000313" key="9">
    <source>
        <dbReference type="EMBL" id="CDX58760.1"/>
    </source>
</evidence>
<dbReference type="PANTHER" id="PTHR45766">
    <property type="entry name" value="DNA ANNEALING HELICASE AND ENDONUCLEASE ZRANB3 FAMILY MEMBER"/>
    <property type="match status" value="1"/>
</dbReference>
<dbReference type="SMART" id="SM00487">
    <property type="entry name" value="DEXDc"/>
    <property type="match status" value="1"/>
</dbReference>
<sequence length="937" mass="106252">MTAEIQFQPGERITHYEYGHGVVLDPVRDGYLRAFFGVGERRVPVASLRRELTRTERILRAVDSSAERGRKAWLSYEAHALPVMESASALTSAKIDLLPHQVVLTHRVATASPRRYLIADEVGLGKTIETALILRELASRGELNRALMVVPAGLVNNWHRELNEVFNLDFEVFGSEGDITDRKTNAFAKHDRLIASIDTLKRPARIKRLLDAPRWDLVVFDEAHHLTAYRTGGKVRKTENYKLAEALKDHSRDLLLLSATPHQGNHFQFWMLAQLLNPTLFRSPEEMVENRHRLNTVMFRRTKADACQPDGSLLFARRWVHTESFVMAQRERLFYEKLREYLEDGFDLARRQGNQGRALGFLMAIFQKIAASSFAAVRRTLKRRLLMLTLHEALLRDKELDIEGRERLIEEARGLIHEEFDLPRDSVGRSEVDRVLADLKYRLVKKLDEEALEMASDPYDSEYSAMHAEEAASAVVNLHLPEERLRIGDLLGVFPPQRETKMQKLLDGLGTLWRQNPNEKIVIFATYLGTVDMIAREIEQAFPGQGVVILRGGDHGAKVAAERRFRQKDGPRVLVCTAAGREGINLQFARILFNFDLPWNPMDMEQRIGRIHRYGQSHTAQVYNLVLSDTIEGRIFLLLDEKLTEIARTVGKIDEQGNVAEDLRAQILGQLSERLNYDRLYQEALSDPELKRTQVELEAALSNSREARQVVFDLFQDLDGFSLDDYKPFSDVSSSLDRLVHFFSAAVVDRQQKLVKVDDSTYDLVTYEGARRARFTLSREAATNQDGLQLMGLDHPLVQEELGRWRSVPPEEIGIAVSGDVDEPVLLSLWMVEASAGSGERRVVVQPIAVKQDGTRIPAVERLCEKYLQAPAAAPIFRPEQRSDLFTHAVEPTLQRELKHKGAVNGDGSYSAELIGYVEIVGCGAQSAVNQTEYRSS</sequence>
<protein>
    <submittedName>
        <fullName evidence="9">Helicase domain protein</fullName>
    </submittedName>
</protein>
<keyword evidence="2" id="KW-0547">Nucleotide-binding</keyword>
<evidence type="ECO:0000259" key="7">
    <source>
        <dbReference type="PROSITE" id="PS51192"/>
    </source>
</evidence>
<dbReference type="Proteomes" id="UP000046122">
    <property type="component" value="Unassembled WGS sequence"/>
</dbReference>
<evidence type="ECO:0000259" key="8">
    <source>
        <dbReference type="PROSITE" id="PS51194"/>
    </source>
</evidence>
<accession>A0A090G7H2</accession>
<dbReference type="Pfam" id="PF00271">
    <property type="entry name" value="Helicase_C"/>
    <property type="match status" value="1"/>
</dbReference>
<gene>
    <name evidence="9" type="ORF">MPL3365_30294</name>
</gene>
<dbReference type="Pfam" id="PF00176">
    <property type="entry name" value="SNF2-rel_dom"/>
    <property type="match status" value="1"/>
</dbReference>
<dbReference type="EMBL" id="CCNE01000023">
    <property type="protein sequence ID" value="CDX58760.1"/>
    <property type="molecule type" value="Genomic_DNA"/>
</dbReference>
<dbReference type="InterPro" id="IPR012314">
    <property type="entry name" value="Pept_M12B_GON-ADAMTSs"/>
</dbReference>
<keyword evidence="3" id="KW-0378">Hydrolase</keyword>
<dbReference type="GO" id="GO:0004222">
    <property type="term" value="F:metalloendopeptidase activity"/>
    <property type="evidence" value="ECO:0007669"/>
    <property type="project" value="InterPro"/>
</dbReference>
<dbReference type="PROSITE" id="PS51194">
    <property type="entry name" value="HELICASE_CTER"/>
    <property type="match status" value="1"/>
</dbReference>
<dbReference type="InterPro" id="IPR038718">
    <property type="entry name" value="SNF2-like_sf"/>
</dbReference>
<evidence type="ECO:0000313" key="10">
    <source>
        <dbReference type="Proteomes" id="UP000046122"/>
    </source>
</evidence>
<keyword evidence="5" id="KW-0067">ATP-binding</keyword>
<evidence type="ECO:0000259" key="6">
    <source>
        <dbReference type="PROSITE" id="PS51046"/>
    </source>
</evidence>
<dbReference type="CDD" id="cd18793">
    <property type="entry name" value="SF2_C_SNF"/>
    <property type="match status" value="1"/>
</dbReference>
<dbReference type="PROSITE" id="PS51046">
    <property type="entry name" value="GON"/>
    <property type="match status" value="1"/>
</dbReference>
<organism evidence="9 10">
    <name type="scientific">Mesorhizobium plurifarium</name>
    <dbReference type="NCBI Taxonomy" id="69974"/>
    <lineage>
        <taxon>Bacteria</taxon>
        <taxon>Pseudomonadati</taxon>
        <taxon>Pseudomonadota</taxon>
        <taxon>Alphaproteobacteria</taxon>
        <taxon>Hyphomicrobiales</taxon>
        <taxon>Phyllobacteriaceae</taxon>
        <taxon>Mesorhizobium</taxon>
    </lineage>
</organism>
<reference evidence="9 10" key="1">
    <citation type="submission" date="2014-08" db="EMBL/GenBank/DDBJ databases">
        <authorList>
            <person name="Moulin Lionel"/>
        </authorList>
    </citation>
    <scope>NUCLEOTIDE SEQUENCE [LARGE SCALE GENOMIC DNA]</scope>
</reference>
<dbReference type="PANTHER" id="PTHR45766:SF6">
    <property type="entry name" value="SWI_SNF-RELATED MATRIX-ASSOCIATED ACTIN-DEPENDENT REGULATOR OF CHROMATIN SUBFAMILY A-LIKE PROTEIN 1"/>
    <property type="match status" value="1"/>
</dbReference>
<dbReference type="InterPro" id="IPR027417">
    <property type="entry name" value="P-loop_NTPase"/>
</dbReference>
<dbReference type="AlphaFoldDB" id="A0A090G7H2"/>
<dbReference type="Gene3D" id="3.40.50.300">
    <property type="entry name" value="P-loop containing nucleotide triphosphate hydrolases"/>
    <property type="match status" value="1"/>
</dbReference>
<keyword evidence="4 9" id="KW-0347">Helicase</keyword>
<dbReference type="Gene3D" id="3.40.50.10810">
    <property type="entry name" value="Tandem AAA-ATPase domain"/>
    <property type="match status" value="1"/>
</dbReference>
<dbReference type="PROSITE" id="PS51192">
    <property type="entry name" value="HELICASE_ATP_BIND_1"/>
    <property type="match status" value="1"/>
</dbReference>
<dbReference type="GO" id="GO:0008270">
    <property type="term" value="F:zinc ion binding"/>
    <property type="evidence" value="ECO:0007669"/>
    <property type="project" value="InterPro"/>
</dbReference>
<evidence type="ECO:0000256" key="1">
    <source>
        <dbReference type="ARBA" id="ARBA00022723"/>
    </source>
</evidence>
<dbReference type="GO" id="GO:0004386">
    <property type="term" value="F:helicase activity"/>
    <property type="evidence" value="ECO:0007669"/>
    <property type="project" value="UniProtKB-KW"/>
</dbReference>
<keyword evidence="1" id="KW-0479">Metal-binding</keyword>
<feature type="domain" description="GON" evidence="6">
    <location>
        <begin position="891"/>
        <end position="937"/>
    </location>
</feature>
<dbReference type="InterPro" id="IPR049730">
    <property type="entry name" value="SNF2/RAD54-like_C"/>
</dbReference>
<dbReference type="CDD" id="cd18011">
    <property type="entry name" value="DEXDc_RapA"/>
    <property type="match status" value="1"/>
</dbReference>
<feature type="domain" description="Helicase C-terminal" evidence="8">
    <location>
        <begin position="501"/>
        <end position="671"/>
    </location>
</feature>
<dbReference type="SMART" id="SM00490">
    <property type="entry name" value="HELICc"/>
    <property type="match status" value="1"/>
</dbReference>
<name>A0A090G7H2_MESPL</name>
<dbReference type="InterPro" id="IPR000330">
    <property type="entry name" value="SNF2_N"/>
</dbReference>
<dbReference type="GO" id="GO:0005524">
    <property type="term" value="F:ATP binding"/>
    <property type="evidence" value="ECO:0007669"/>
    <property type="project" value="UniProtKB-KW"/>
</dbReference>
<proteinExistence type="predicted"/>
<evidence type="ECO:0000256" key="4">
    <source>
        <dbReference type="ARBA" id="ARBA00022806"/>
    </source>
</evidence>
<evidence type="ECO:0000256" key="2">
    <source>
        <dbReference type="ARBA" id="ARBA00022741"/>
    </source>
</evidence>
<feature type="domain" description="Helicase ATP-binding" evidence="7">
    <location>
        <begin position="107"/>
        <end position="279"/>
    </location>
</feature>
<dbReference type="SUPFAM" id="SSF52540">
    <property type="entry name" value="P-loop containing nucleoside triphosphate hydrolases"/>
    <property type="match status" value="2"/>
</dbReference>
<evidence type="ECO:0000256" key="5">
    <source>
        <dbReference type="ARBA" id="ARBA00022840"/>
    </source>
</evidence>
<dbReference type="InterPro" id="IPR001650">
    <property type="entry name" value="Helicase_C-like"/>
</dbReference>
<evidence type="ECO:0000256" key="3">
    <source>
        <dbReference type="ARBA" id="ARBA00022801"/>
    </source>
</evidence>
<dbReference type="InterPro" id="IPR014001">
    <property type="entry name" value="Helicase_ATP-bd"/>
</dbReference>
<dbReference type="InterPro" id="IPR057342">
    <property type="entry name" value="DEXDc_RapA"/>
</dbReference>